<dbReference type="Pfam" id="PF02397">
    <property type="entry name" value="Bac_transf"/>
    <property type="match status" value="1"/>
</dbReference>
<name>A0A4R0N8P7_9SPHI</name>
<comment type="subcellular location">
    <subcellularLocation>
        <location evidence="1">Membrane</location>
        <topology evidence="1">Multi-pass membrane protein</topology>
    </subcellularLocation>
</comment>
<dbReference type="NCBIfam" id="TIGR03023">
    <property type="entry name" value="WcaJ_sugtrans"/>
    <property type="match status" value="1"/>
</dbReference>
<dbReference type="GO" id="GO:0016020">
    <property type="term" value="C:membrane"/>
    <property type="evidence" value="ECO:0007669"/>
    <property type="project" value="UniProtKB-SubCell"/>
</dbReference>
<dbReference type="PANTHER" id="PTHR30576:SF0">
    <property type="entry name" value="UNDECAPRENYL-PHOSPHATE N-ACETYLGALACTOSAMINYL 1-PHOSPHATE TRANSFERASE-RELATED"/>
    <property type="match status" value="1"/>
</dbReference>
<organism evidence="9 10">
    <name type="scientific">Pedobacter frigiditerrae</name>
    <dbReference type="NCBI Taxonomy" id="2530452"/>
    <lineage>
        <taxon>Bacteria</taxon>
        <taxon>Pseudomonadati</taxon>
        <taxon>Bacteroidota</taxon>
        <taxon>Sphingobacteriia</taxon>
        <taxon>Sphingobacteriales</taxon>
        <taxon>Sphingobacteriaceae</taxon>
        <taxon>Pedobacter</taxon>
    </lineage>
</organism>
<dbReference type="OrthoDB" id="9808602at2"/>
<evidence type="ECO:0000256" key="4">
    <source>
        <dbReference type="ARBA" id="ARBA00022692"/>
    </source>
</evidence>
<comment type="caution">
    <text evidence="9">The sequence shown here is derived from an EMBL/GenBank/DDBJ whole genome shotgun (WGS) entry which is preliminary data.</text>
</comment>
<reference evidence="9 10" key="1">
    <citation type="submission" date="2019-02" db="EMBL/GenBank/DDBJ databases">
        <title>Pedobacter sp. RP-1-13 sp. nov., isolated from Arctic soil.</title>
        <authorList>
            <person name="Dahal R.H."/>
        </authorList>
    </citation>
    <scope>NUCLEOTIDE SEQUENCE [LARGE SCALE GENOMIC DNA]</scope>
    <source>
        <strain evidence="9 10">RP-1-13</strain>
    </source>
</reference>
<gene>
    <name evidence="9" type="ORF">EZ428_05445</name>
</gene>
<dbReference type="AlphaFoldDB" id="A0A4R0N8P7"/>
<feature type="transmembrane region" description="Helical" evidence="7">
    <location>
        <begin position="12"/>
        <end position="35"/>
    </location>
</feature>
<dbReference type="Gene3D" id="3.40.50.720">
    <property type="entry name" value="NAD(P)-binding Rossmann-like Domain"/>
    <property type="match status" value="1"/>
</dbReference>
<dbReference type="Proteomes" id="UP000292884">
    <property type="component" value="Unassembled WGS sequence"/>
</dbReference>
<dbReference type="GO" id="GO:0089702">
    <property type="term" value="F:undecaprenyl-phosphate glucose phosphotransferase activity"/>
    <property type="evidence" value="ECO:0007669"/>
    <property type="project" value="UniProtKB-EC"/>
</dbReference>
<proteinExistence type="inferred from homology"/>
<dbReference type="PANTHER" id="PTHR30576">
    <property type="entry name" value="COLANIC BIOSYNTHESIS UDP-GLUCOSE LIPID CARRIER TRANSFERASE"/>
    <property type="match status" value="1"/>
</dbReference>
<evidence type="ECO:0000256" key="1">
    <source>
        <dbReference type="ARBA" id="ARBA00004141"/>
    </source>
</evidence>
<feature type="domain" description="Bacterial sugar transferase" evidence="8">
    <location>
        <begin position="272"/>
        <end position="457"/>
    </location>
</feature>
<sequence>MQTRYIYLLRYILPVTDVLMLNVIYFASYFLAVSFGRTLSNELNSHHIVICNLIWIVSTAVFGLYTTYGSRKIERIYRGTWRSVAFHFVLFSAYLIFFNQDAFSRAFLVVFYIVLSFAFILNRFVGTSIQYIVLNKFKAAKKVAVLGSNVTAERLSVYLQGQRSLEFYGSLGDDETIYDSKEGVTAQIIAGKLAEAVDYGVKEVYVAVAPQRMADVKTLVAEADKACVRLKFIPDFGGTLNTPFTIGYMGGEFPIITLRNEPLEEMSNRFKKRAFDLVFSSLFILFVFSWLYPIIALLIKLESKGPVLFKQNRAGRNNEIFKVLKFRTMTVAEDDGEFKQATKNDSRITKIGAFLRRTSLDEIPQFINVFYGDMSVVGPRPHPLLLNDQYQEIIKKYMVRHFAKPGITGWAQVNGYRGETKDKLDMENRVKADIYYIENWAGMFDVRIVFMTVINMVRGEENAY</sequence>
<evidence type="ECO:0000259" key="8">
    <source>
        <dbReference type="Pfam" id="PF02397"/>
    </source>
</evidence>
<keyword evidence="3 9" id="KW-0808">Transferase</keyword>
<keyword evidence="10" id="KW-1185">Reference proteome</keyword>
<feature type="transmembrane region" description="Helical" evidence="7">
    <location>
        <begin position="47"/>
        <end position="68"/>
    </location>
</feature>
<dbReference type="InterPro" id="IPR017475">
    <property type="entry name" value="EPS_sugar_tfrase"/>
</dbReference>
<accession>A0A4R0N8P7</accession>
<dbReference type="InterPro" id="IPR003362">
    <property type="entry name" value="Bact_transf"/>
</dbReference>
<keyword evidence="4 7" id="KW-0812">Transmembrane</keyword>
<feature type="transmembrane region" description="Helical" evidence="7">
    <location>
        <begin position="103"/>
        <end position="121"/>
    </location>
</feature>
<protein>
    <submittedName>
        <fullName evidence="9">Undecaprenyl-phosphate glucose phosphotransferase</fullName>
        <ecNumber evidence="9">2.7.8.31</ecNumber>
    </submittedName>
</protein>
<keyword evidence="5 7" id="KW-1133">Transmembrane helix</keyword>
<dbReference type="Pfam" id="PF13727">
    <property type="entry name" value="CoA_binding_3"/>
    <property type="match status" value="1"/>
</dbReference>
<evidence type="ECO:0000313" key="9">
    <source>
        <dbReference type="EMBL" id="TCC94604.1"/>
    </source>
</evidence>
<evidence type="ECO:0000256" key="5">
    <source>
        <dbReference type="ARBA" id="ARBA00022989"/>
    </source>
</evidence>
<evidence type="ECO:0000256" key="2">
    <source>
        <dbReference type="ARBA" id="ARBA00006464"/>
    </source>
</evidence>
<evidence type="ECO:0000313" key="10">
    <source>
        <dbReference type="Proteomes" id="UP000292884"/>
    </source>
</evidence>
<feature type="transmembrane region" description="Helical" evidence="7">
    <location>
        <begin position="277"/>
        <end position="299"/>
    </location>
</feature>
<feature type="transmembrane region" description="Helical" evidence="7">
    <location>
        <begin position="80"/>
        <end position="97"/>
    </location>
</feature>
<dbReference type="EMBL" id="SJSK01000001">
    <property type="protein sequence ID" value="TCC94604.1"/>
    <property type="molecule type" value="Genomic_DNA"/>
</dbReference>
<dbReference type="NCBIfam" id="TIGR03025">
    <property type="entry name" value="EPS_sugtrans"/>
    <property type="match status" value="1"/>
</dbReference>
<comment type="similarity">
    <text evidence="2">Belongs to the bacterial sugar transferase family.</text>
</comment>
<evidence type="ECO:0000256" key="3">
    <source>
        <dbReference type="ARBA" id="ARBA00022679"/>
    </source>
</evidence>
<evidence type="ECO:0000256" key="6">
    <source>
        <dbReference type="ARBA" id="ARBA00023136"/>
    </source>
</evidence>
<evidence type="ECO:0000256" key="7">
    <source>
        <dbReference type="SAM" id="Phobius"/>
    </source>
</evidence>
<dbReference type="InterPro" id="IPR017473">
    <property type="entry name" value="Undecaprenyl-P_gluc_Ptfrase"/>
</dbReference>
<keyword evidence="6 7" id="KW-0472">Membrane</keyword>
<dbReference type="EC" id="2.7.8.31" evidence="9"/>